<evidence type="ECO:0000256" key="1">
    <source>
        <dbReference type="ARBA" id="ARBA00012513"/>
    </source>
</evidence>
<proteinExistence type="predicted"/>
<dbReference type="RefSeq" id="WP_089226521.1">
    <property type="nucleotide sequence ID" value="NZ_FZOF01000016.1"/>
</dbReference>
<evidence type="ECO:0000256" key="5">
    <source>
        <dbReference type="ARBA" id="ARBA00022777"/>
    </source>
</evidence>
<feature type="domain" description="Protein kinase" evidence="8">
    <location>
        <begin position="8"/>
        <end position="273"/>
    </location>
</feature>
<evidence type="ECO:0000313" key="9">
    <source>
        <dbReference type="EMBL" id="SNT19599.1"/>
    </source>
</evidence>
<protein>
    <recommendedName>
        <fullName evidence="1">non-specific serine/threonine protein kinase</fullName>
        <ecNumber evidence="1">2.7.11.1</ecNumber>
    </recommendedName>
</protein>
<evidence type="ECO:0000256" key="2">
    <source>
        <dbReference type="ARBA" id="ARBA00022527"/>
    </source>
</evidence>
<keyword evidence="4 7" id="KW-0547">Nucleotide-binding</keyword>
<dbReference type="OrthoDB" id="9762169at2"/>
<dbReference type="PANTHER" id="PTHR43289:SF6">
    <property type="entry name" value="SERINE_THREONINE-PROTEIN KINASE NEKL-3"/>
    <property type="match status" value="1"/>
</dbReference>
<dbReference type="EMBL" id="FZOF01000016">
    <property type="protein sequence ID" value="SNT19599.1"/>
    <property type="molecule type" value="Genomic_DNA"/>
</dbReference>
<dbReference type="GO" id="GO:0004674">
    <property type="term" value="F:protein serine/threonine kinase activity"/>
    <property type="evidence" value="ECO:0007669"/>
    <property type="project" value="UniProtKB-KW"/>
</dbReference>
<dbReference type="CDD" id="cd14014">
    <property type="entry name" value="STKc_PknB_like"/>
    <property type="match status" value="1"/>
</dbReference>
<evidence type="ECO:0000256" key="6">
    <source>
        <dbReference type="ARBA" id="ARBA00022840"/>
    </source>
</evidence>
<dbReference type="SUPFAM" id="SSF48452">
    <property type="entry name" value="TPR-like"/>
    <property type="match status" value="1"/>
</dbReference>
<dbReference type="AlphaFoldDB" id="A0A239KPV8"/>
<keyword evidence="2 9" id="KW-0723">Serine/threonine-protein kinase</keyword>
<dbReference type="PANTHER" id="PTHR43289">
    <property type="entry name" value="MITOGEN-ACTIVATED PROTEIN KINASE KINASE KINASE 20-RELATED"/>
    <property type="match status" value="1"/>
</dbReference>
<dbReference type="GO" id="GO:0005524">
    <property type="term" value="F:ATP binding"/>
    <property type="evidence" value="ECO:0007669"/>
    <property type="project" value="UniProtKB-UniRule"/>
</dbReference>
<dbReference type="InterPro" id="IPR008271">
    <property type="entry name" value="Ser/Thr_kinase_AS"/>
</dbReference>
<dbReference type="EC" id="2.7.11.1" evidence="1"/>
<dbReference type="Proteomes" id="UP000198280">
    <property type="component" value="Unassembled WGS sequence"/>
</dbReference>
<accession>A0A239KPV8</accession>
<reference evidence="9 10" key="1">
    <citation type="submission" date="2017-06" db="EMBL/GenBank/DDBJ databases">
        <authorList>
            <person name="Kim H.J."/>
            <person name="Triplett B.A."/>
        </authorList>
    </citation>
    <scope>NUCLEOTIDE SEQUENCE [LARGE SCALE GENOMIC DNA]</scope>
    <source>
        <strain evidence="9 10">CGMCC 4.1858</strain>
    </source>
</reference>
<keyword evidence="6 7" id="KW-0067">ATP-binding</keyword>
<evidence type="ECO:0000256" key="4">
    <source>
        <dbReference type="ARBA" id="ARBA00022741"/>
    </source>
</evidence>
<dbReference type="Pfam" id="PF00069">
    <property type="entry name" value="Pkinase"/>
    <property type="match status" value="1"/>
</dbReference>
<dbReference type="PROSITE" id="PS00107">
    <property type="entry name" value="PROTEIN_KINASE_ATP"/>
    <property type="match status" value="1"/>
</dbReference>
<dbReference type="InterPro" id="IPR017441">
    <property type="entry name" value="Protein_kinase_ATP_BS"/>
</dbReference>
<evidence type="ECO:0000313" key="10">
    <source>
        <dbReference type="Proteomes" id="UP000198280"/>
    </source>
</evidence>
<dbReference type="InterPro" id="IPR000719">
    <property type="entry name" value="Prot_kinase_dom"/>
</dbReference>
<keyword evidence="10" id="KW-1185">Reference proteome</keyword>
<keyword evidence="5 9" id="KW-0418">Kinase</keyword>
<feature type="binding site" evidence="7">
    <location>
        <position position="37"/>
    </location>
    <ligand>
        <name>ATP</name>
        <dbReference type="ChEBI" id="CHEBI:30616"/>
    </ligand>
</feature>
<dbReference type="PROSITE" id="PS00108">
    <property type="entry name" value="PROTEIN_KINASE_ST"/>
    <property type="match status" value="1"/>
</dbReference>
<dbReference type="Gene3D" id="1.25.40.10">
    <property type="entry name" value="Tetratricopeptide repeat domain"/>
    <property type="match status" value="1"/>
</dbReference>
<evidence type="ECO:0000259" key="8">
    <source>
        <dbReference type="PROSITE" id="PS50011"/>
    </source>
</evidence>
<keyword evidence="3" id="KW-0808">Transferase</keyword>
<sequence>MRRSLRQYELTRELGRGGMGVVWAAYDRDRGREVAVKLLAPRGLGAELSTLERRFLREAHLTSRLEHPGIPAVHDHGSHEGELYLVMDLVRGRGLDAALESDGPLPVERAADVARRAAEVLAYAHGQNVVHRDLKPSNLMITPNGEIKVLDFGVAAALEPQPGETRFTAANATPGTVVYMAPEQAVGKAVAASDLYSLGCVLYELLTGVPPFSGGSPFMLYHQHAHEPVPPLADRRSGVPIGLRALVAGLLEKKPEDRPASAAEVAALLAPWIPQQGPGPAAAPAHPRLTEIAAVRRSGRPARALEEYRDLMDVPGLGHADLLAARAGSALCAGALGRTREALDELKSVLAEQRSFLGSGDTAVLDTRYEIGVLLVRTGERLAAEELLRRLADEEERVLPVADARRGRSRALLDRLRRMA</sequence>
<name>A0A239KPV8_9ACTN</name>
<dbReference type="InterPro" id="IPR011009">
    <property type="entry name" value="Kinase-like_dom_sf"/>
</dbReference>
<dbReference type="PROSITE" id="PS50011">
    <property type="entry name" value="PROTEIN_KINASE_DOM"/>
    <property type="match status" value="1"/>
</dbReference>
<dbReference type="InterPro" id="IPR011990">
    <property type="entry name" value="TPR-like_helical_dom_sf"/>
</dbReference>
<dbReference type="SUPFAM" id="SSF56112">
    <property type="entry name" value="Protein kinase-like (PK-like)"/>
    <property type="match status" value="1"/>
</dbReference>
<gene>
    <name evidence="9" type="ORF">SAMN05216252_11672</name>
</gene>
<dbReference type="SMART" id="SM00220">
    <property type="entry name" value="S_TKc"/>
    <property type="match status" value="1"/>
</dbReference>
<organism evidence="9 10">
    <name type="scientific">Actinacidiphila glaucinigra</name>
    <dbReference type="NCBI Taxonomy" id="235986"/>
    <lineage>
        <taxon>Bacteria</taxon>
        <taxon>Bacillati</taxon>
        <taxon>Actinomycetota</taxon>
        <taxon>Actinomycetes</taxon>
        <taxon>Kitasatosporales</taxon>
        <taxon>Streptomycetaceae</taxon>
        <taxon>Actinacidiphila</taxon>
    </lineage>
</organism>
<evidence type="ECO:0000256" key="3">
    <source>
        <dbReference type="ARBA" id="ARBA00022679"/>
    </source>
</evidence>
<dbReference type="Gene3D" id="3.30.200.20">
    <property type="entry name" value="Phosphorylase Kinase, domain 1"/>
    <property type="match status" value="1"/>
</dbReference>
<dbReference type="Gene3D" id="1.10.510.10">
    <property type="entry name" value="Transferase(Phosphotransferase) domain 1"/>
    <property type="match status" value="1"/>
</dbReference>
<dbReference type="FunFam" id="1.10.510.10:FF:000021">
    <property type="entry name" value="Serine/threonine protein kinase"/>
    <property type="match status" value="1"/>
</dbReference>
<evidence type="ECO:0000256" key="7">
    <source>
        <dbReference type="PROSITE-ProRule" id="PRU10141"/>
    </source>
</evidence>